<accession>A0A8J4BKW1</accession>
<dbReference type="Proteomes" id="UP000747399">
    <property type="component" value="Unassembled WGS sequence"/>
</dbReference>
<reference evidence="2" key="1">
    <citation type="journal article" date="2021" name="Proc. Natl. Acad. Sci. U.S.A.">
        <title>Three genomes in the algal genus Volvox reveal the fate of a haploid sex-determining region after a transition to homothallism.</title>
        <authorList>
            <person name="Yamamoto K."/>
            <person name="Hamaji T."/>
            <person name="Kawai-Toyooka H."/>
            <person name="Matsuzaki R."/>
            <person name="Takahashi F."/>
            <person name="Nishimura Y."/>
            <person name="Kawachi M."/>
            <person name="Noguchi H."/>
            <person name="Minakuchi Y."/>
            <person name="Umen J.G."/>
            <person name="Toyoda A."/>
            <person name="Nozaki H."/>
        </authorList>
    </citation>
    <scope>NUCLEOTIDE SEQUENCE</scope>
    <source>
        <strain evidence="2">NIES-3780</strain>
    </source>
</reference>
<evidence type="ECO:0000313" key="2">
    <source>
        <dbReference type="EMBL" id="GIL63517.1"/>
    </source>
</evidence>
<proteinExistence type="predicted"/>
<comment type="caution">
    <text evidence="2">The sequence shown here is derived from an EMBL/GenBank/DDBJ whole genome shotgun (WGS) entry which is preliminary data.</text>
</comment>
<feature type="non-terminal residue" evidence="2">
    <location>
        <position position="1"/>
    </location>
</feature>
<feature type="compositionally biased region" description="Basic residues" evidence="1">
    <location>
        <begin position="84"/>
        <end position="95"/>
    </location>
</feature>
<gene>
    <name evidence="2" type="ORF">Vafri_17559</name>
</gene>
<evidence type="ECO:0000313" key="3">
    <source>
        <dbReference type="Proteomes" id="UP000747399"/>
    </source>
</evidence>
<sequence length="131" mass="14375">PRLLSLQPPTLLLHRNRKTGQVESWGNPVPQELNRDPMLENMKGAGVRSNSLPCCQPLRYSGMQRNVWHDASKLRALPRASTRGGRRSTCRRGSKTARNETPSAAPTAANATPTSAFLELTAKLPATHLLL</sequence>
<evidence type="ECO:0000256" key="1">
    <source>
        <dbReference type="SAM" id="MobiDB-lite"/>
    </source>
</evidence>
<protein>
    <submittedName>
        <fullName evidence="2">Uncharacterized protein</fullName>
    </submittedName>
</protein>
<feature type="compositionally biased region" description="Low complexity" evidence="1">
    <location>
        <begin position="101"/>
        <end position="112"/>
    </location>
</feature>
<organism evidence="2 3">
    <name type="scientific">Volvox africanus</name>
    <dbReference type="NCBI Taxonomy" id="51714"/>
    <lineage>
        <taxon>Eukaryota</taxon>
        <taxon>Viridiplantae</taxon>
        <taxon>Chlorophyta</taxon>
        <taxon>core chlorophytes</taxon>
        <taxon>Chlorophyceae</taxon>
        <taxon>CS clade</taxon>
        <taxon>Chlamydomonadales</taxon>
        <taxon>Volvocaceae</taxon>
        <taxon>Volvox</taxon>
    </lineage>
</organism>
<feature type="region of interest" description="Disordered" evidence="1">
    <location>
        <begin position="79"/>
        <end position="112"/>
    </location>
</feature>
<feature type="non-terminal residue" evidence="2">
    <location>
        <position position="131"/>
    </location>
</feature>
<name>A0A8J4BKW1_9CHLO</name>
<dbReference type="EMBL" id="BNCO01000058">
    <property type="protein sequence ID" value="GIL63517.1"/>
    <property type="molecule type" value="Genomic_DNA"/>
</dbReference>
<keyword evidence="3" id="KW-1185">Reference proteome</keyword>
<dbReference type="AlphaFoldDB" id="A0A8J4BKW1"/>